<evidence type="ECO:0000256" key="2">
    <source>
        <dbReference type="ARBA" id="ARBA00023125"/>
    </source>
</evidence>
<dbReference type="STRING" id="643674.PAEH1_01675"/>
<dbReference type="KEGG" id="phn:PAEH1_01675"/>
<reference evidence="5 6" key="1">
    <citation type="submission" date="2017-01" db="EMBL/GenBank/DDBJ databases">
        <title>Complete Genome Sequence of Paenalcaligenes hominis, Isolated from a paraplegic Patient with neurogenic bladder.</title>
        <authorList>
            <person name="Mukhopadhyay R."/>
            <person name="Joaquin J."/>
            <person name="Hogue R."/>
            <person name="Kilaru A."/>
            <person name="Jospin G."/>
            <person name="Mars K."/>
            <person name="Eisen J.A."/>
            <person name="Chaturvedi V."/>
        </authorList>
    </citation>
    <scope>NUCLEOTIDE SEQUENCE [LARGE SCALE GENOMIC DNA]</scope>
    <source>
        <strain evidence="5 6">15S00501</strain>
    </source>
</reference>
<gene>
    <name evidence="5" type="ORF">PAEH1_01675</name>
</gene>
<evidence type="ECO:0000259" key="4">
    <source>
        <dbReference type="PROSITE" id="PS01124"/>
    </source>
</evidence>
<accession>A0A1U9JXU7</accession>
<dbReference type="PROSITE" id="PS01124">
    <property type="entry name" value="HTH_ARAC_FAMILY_2"/>
    <property type="match status" value="1"/>
</dbReference>
<dbReference type="EMBL" id="CP019697">
    <property type="protein sequence ID" value="AQS50584.1"/>
    <property type="molecule type" value="Genomic_DNA"/>
</dbReference>
<protein>
    <recommendedName>
        <fullName evidence="4">HTH araC/xylS-type domain-containing protein</fullName>
    </recommendedName>
</protein>
<dbReference type="AlphaFoldDB" id="A0A1U9JXU7"/>
<keyword evidence="2" id="KW-0238">DNA-binding</keyword>
<dbReference type="OrthoDB" id="9178898at2"/>
<dbReference type="GO" id="GO:0003700">
    <property type="term" value="F:DNA-binding transcription factor activity"/>
    <property type="evidence" value="ECO:0007669"/>
    <property type="project" value="InterPro"/>
</dbReference>
<keyword evidence="1" id="KW-0805">Transcription regulation</keyword>
<sequence>MQRTTIWSTHKLKSECASSVWNEAISSAFLRVKTQPRHPSRPFHAYLKSEKAGDLSINQLQAQSYQVICNTEDQFNDWLFINQHRAGLCQLQQYGRSQSIGPGELSINVGSSPFTFDFDDGVAMTCVRLPLVGPLAHSGLIHDFVARPLPTNAGGPLLHDYLTSLVQNFEQLALHQVELASRCLLNLVTMLIDGDPCAQNDSSDFQQILYERACAYIKMHVADSSLTLQRVSDHVNLAPRTLQSLFQRHNTTFRATLLEARLLAADQLLANHSRLLLSEIAYAVGFSDQAHFSNAYRRRFDVSPSERRHRSTSTHKTQ</sequence>
<dbReference type="PANTHER" id="PTHR46796">
    <property type="entry name" value="HTH-TYPE TRANSCRIPTIONAL ACTIVATOR RHAS-RELATED"/>
    <property type="match status" value="1"/>
</dbReference>
<organism evidence="5 6">
    <name type="scientific">Paenalcaligenes hominis</name>
    <dbReference type="NCBI Taxonomy" id="643674"/>
    <lineage>
        <taxon>Bacteria</taxon>
        <taxon>Pseudomonadati</taxon>
        <taxon>Pseudomonadota</taxon>
        <taxon>Betaproteobacteria</taxon>
        <taxon>Burkholderiales</taxon>
        <taxon>Alcaligenaceae</taxon>
        <taxon>Paenalcaligenes</taxon>
    </lineage>
</organism>
<dbReference type="PANTHER" id="PTHR46796:SF6">
    <property type="entry name" value="ARAC SUBFAMILY"/>
    <property type="match status" value="1"/>
</dbReference>
<dbReference type="Proteomes" id="UP000189369">
    <property type="component" value="Chromosome"/>
</dbReference>
<dbReference type="InterPro" id="IPR020449">
    <property type="entry name" value="Tscrpt_reg_AraC-type_HTH"/>
</dbReference>
<dbReference type="GO" id="GO:0043565">
    <property type="term" value="F:sequence-specific DNA binding"/>
    <property type="evidence" value="ECO:0007669"/>
    <property type="project" value="InterPro"/>
</dbReference>
<evidence type="ECO:0000256" key="3">
    <source>
        <dbReference type="ARBA" id="ARBA00023163"/>
    </source>
</evidence>
<dbReference type="PRINTS" id="PR00032">
    <property type="entry name" value="HTHARAC"/>
</dbReference>
<feature type="domain" description="HTH araC/xylS-type" evidence="4">
    <location>
        <begin position="211"/>
        <end position="310"/>
    </location>
</feature>
<dbReference type="InterPro" id="IPR018060">
    <property type="entry name" value="HTH_AraC"/>
</dbReference>
<name>A0A1U9JXU7_9BURK</name>
<dbReference type="SUPFAM" id="SSF46689">
    <property type="entry name" value="Homeodomain-like"/>
    <property type="match status" value="1"/>
</dbReference>
<keyword evidence="3" id="KW-0804">Transcription</keyword>
<dbReference type="InterPro" id="IPR009057">
    <property type="entry name" value="Homeodomain-like_sf"/>
</dbReference>
<dbReference type="Gene3D" id="1.10.10.60">
    <property type="entry name" value="Homeodomain-like"/>
    <property type="match status" value="1"/>
</dbReference>
<evidence type="ECO:0000313" key="6">
    <source>
        <dbReference type="Proteomes" id="UP000189369"/>
    </source>
</evidence>
<dbReference type="Pfam" id="PF14525">
    <property type="entry name" value="AraC_binding_2"/>
    <property type="match status" value="1"/>
</dbReference>
<dbReference type="InterPro" id="IPR050204">
    <property type="entry name" value="AraC_XylS_family_regulators"/>
</dbReference>
<evidence type="ECO:0000313" key="5">
    <source>
        <dbReference type="EMBL" id="AQS50584.1"/>
    </source>
</evidence>
<dbReference type="Pfam" id="PF12833">
    <property type="entry name" value="HTH_18"/>
    <property type="match status" value="1"/>
</dbReference>
<dbReference type="SMART" id="SM00342">
    <property type="entry name" value="HTH_ARAC"/>
    <property type="match status" value="1"/>
</dbReference>
<evidence type="ECO:0000256" key="1">
    <source>
        <dbReference type="ARBA" id="ARBA00023015"/>
    </source>
</evidence>
<dbReference type="InterPro" id="IPR035418">
    <property type="entry name" value="AraC-bd_2"/>
</dbReference>
<proteinExistence type="predicted"/>